<dbReference type="AlphaFoldDB" id="A0AAD5SXF4"/>
<dbReference type="CDD" id="cd00200">
    <property type="entry name" value="WD40"/>
    <property type="match status" value="1"/>
</dbReference>
<comment type="caution">
    <text evidence="6">The sequence shown here is derived from an EMBL/GenBank/DDBJ whole genome shotgun (WGS) entry which is preliminary data.</text>
</comment>
<dbReference type="PANTHER" id="PTHR19846">
    <property type="entry name" value="WD40 REPEAT PROTEIN"/>
    <property type="match status" value="1"/>
</dbReference>
<dbReference type="PROSITE" id="PS50294">
    <property type="entry name" value="WD_REPEATS_REGION"/>
    <property type="match status" value="3"/>
</dbReference>
<feature type="domain" description="Pre-mRNA processing factor 4 (PRP4)-like" evidence="5">
    <location>
        <begin position="110"/>
        <end position="160"/>
    </location>
</feature>
<dbReference type="InterPro" id="IPR014906">
    <property type="entry name" value="PRP4-like"/>
</dbReference>
<dbReference type="PANTHER" id="PTHR19846:SF0">
    <property type="entry name" value="PRE-MRNA PROCESSING FACTOR 4"/>
    <property type="match status" value="1"/>
</dbReference>
<evidence type="ECO:0000256" key="3">
    <source>
        <dbReference type="PROSITE-ProRule" id="PRU00221"/>
    </source>
</evidence>
<reference evidence="6" key="1">
    <citation type="submission" date="2020-05" db="EMBL/GenBank/DDBJ databases">
        <title>Phylogenomic resolution of chytrid fungi.</title>
        <authorList>
            <person name="Stajich J.E."/>
            <person name="Amses K."/>
            <person name="Simmons R."/>
            <person name="Seto K."/>
            <person name="Myers J."/>
            <person name="Bonds A."/>
            <person name="Quandt C.A."/>
            <person name="Barry K."/>
            <person name="Liu P."/>
            <person name="Grigoriev I."/>
            <person name="Longcore J.E."/>
            <person name="James T.Y."/>
        </authorList>
    </citation>
    <scope>NUCLEOTIDE SEQUENCE</scope>
    <source>
        <strain evidence="6">JEL0513</strain>
    </source>
</reference>
<dbReference type="PROSITE" id="PS00678">
    <property type="entry name" value="WD_REPEATS_1"/>
    <property type="match status" value="2"/>
</dbReference>
<dbReference type="SUPFAM" id="SSF50978">
    <property type="entry name" value="WD40 repeat-like"/>
    <property type="match status" value="1"/>
</dbReference>
<dbReference type="InterPro" id="IPR036285">
    <property type="entry name" value="PRP4-like_sf"/>
</dbReference>
<organism evidence="6 7">
    <name type="scientific">Physocladia obscura</name>
    <dbReference type="NCBI Taxonomy" id="109957"/>
    <lineage>
        <taxon>Eukaryota</taxon>
        <taxon>Fungi</taxon>
        <taxon>Fungi incertae sedis</taxon>
        <taxon>Chytridiomycota</taxon>
        <taxon>Chytridiomycota incertae sedis</taxon>
        <taxon>Chytridiomycetes</taxon>
        <taxon>Chytridiales</taxon>
        <taxon>Chytriomycetaceae</taxon>
        <taxon>Physocladia</taxon>
    </lineage>
</organism>
<dbReference type="Gene3D" id="2.130.10.10">
    <property type="entry name" value="YVTN repeat-like/Quinoprotein amine dehydrogenase"/>
    <property type="match status" value="3"/>
</dbReference>
<dbReference type="GO" id="GO:0017070">
    <property type="term" value="F:U6 snRNA binding"/>
    <property type="evidence" value="ECO:0007669"/>
    <property type="project" value="TreeGrafter"/>
</dbReference>
<dbReference type="GO" id="GO:0000398">
    <property type="term" value="P:mRNA splicing, via spliceosome"/>
    <property type="evidence" value="ECO:0007669"/>
    <property type="project" value="TreeGrafter"/>
</dbReference>
<dbReference type="InterPro" id="IPR015943">
    <property type="entry name" value="WD40/YVTN_repeat-like_dom_sf"/>
</dbReference>
<dbReference type="GO" id="GO:0030621">
    <property type="term" value="F:U4 snRNA binding"/>
    <property type="evidence" value="ECO:0007669"/>
    <property type="project" value="TreeGrafter"/>
</dbReference>
<evidence type="ECO:0000313" key="7">
    <source>
        <dbReference type="Proteomes" id="UP001211907"/>
    </source>
</evidence>
<evidence type="ECO:0000256" key="1">
    <source>
        <dbReference type="ARBA" id="ARBA00022574"/>
    </source>
</evidence>
<evidence type="ECO:0000313" key="6">
    <source>
        <dbReference type="EMBL" id="KAJ3116641.1"/>
    </source>
</evidence>
<feature type="compositionally biased region" description="Acidic residues" evidence="4">
    <location>
        <begin position="152"/>
        <end position="177"/>
    </location>
</feature>
<dbReference type="EMBL" id="JADGJH010001216">
    <property type="protein sequence ID" value="KAJ3116641.1"/>
    <property type="molecule type" value="Genomic_DNA"/>
</dbReference>
<feature type="repeat" description="WD" evidence="3">
    <location>
        <begin position="376"/>
        <end position="417"/>
    </location>
</feature>
<dbReference type="InterPro" id="IPR020472">
    <property type="entry name" value="WD40_PAC1"/>
</dbReference>
<gene>
    <name evidence="6" type="ORF">HK100_001006</name>
</gene>
<dbReference type="Gene3D" id="4.10.280.110">
    <property type="entry name" value="Pre-mRNA processing factor 4 domain"/>
    <property type="match status" value="1"/>
</dbReference>
<feature type="compositionally biased region" description="Acidic residues" evidence="4">
    <location>
        <begin position="501"/>
        <end position="523"/>
    </location>
</feature>
<dbReference type="PROSITE" id="PS50082">
    <property type="entry name" value="WD_REPEATS_2"/>
    <property type="match status" value="3"/>
</dbReference>
<feature type="repeat" description="WD" evidence="3">
    <location>
        <begin position="334"/>
        <end position="375"/>
    </location>
</feature>
<accession>A0AAD5SXF4</accession>
<evidence type="ECO:0000256" key="4">
    <source>
        <dbReference type="SAM" id="MobiDB-lite"/>
    </source>
</evidence>
<keyword evidence="1 3" id="KW-0853">WD repeat</keyword>
<evidence type="ECO:0000256" key="2">
    <source>
        <dbReference type="ARBA" id="ARBA00022737"/>
    </source>
</evidence>
<feature type="region of interest" description="Disordered" evidence="4">
    <location>
        <begin position="497"/>
        <end position="528"/>
    </location>
</feature>
<protein>
    <recommendedName>
        <fullName evidence="5">Pre-mRNA processing factor 4 (PRP4)-like domain-containing protein</fullName>
    </recommendedName>
</protein>
<dbReference type="InterPro" id="IPR001680">
    <property type="entry name" value="WD40_rpt"/>
</dbReference>
<evidence type="ECO:0000259" key="5">
    <source>
        <dbReference type="SMART" id="SM00500"/>
    </source>
</evidence>
<dbReference type="Pfam" id="PF08799">
    <property type="entry name" value="PRP4"/>
    <property type="match status" value="1"/>
</dbReference>
<dbReference type="PRINTS" id="PR00320">
    <property type="entry name" value="GPROTEINBRPT"/>
</dbReference>
<dbReference type="SMART" id="SM00320">
    <property type="entry name" value="WD40"/>
    <property type="match status" value="7"/>
</dbReference>
<keyword evidence="2" id="KW-0677">Repeat</keyword>
<feature type="region of interest" description="Disordered" evidence="4">
    <location>
        <begin position="147"/>
        <end position="177"/>
    </location>
</feature>
<dbReference type="InterPro" id="IPR036322">
    <property type="entry name" value="WD40_repeat_dom_sf"/>
</dbReference>
<dbReference type="Proteomes" id="UP001211907">
    <property type="component" value="Unassembled WGS sequence"/>
</dbReference>
<dbReference type="FunFam" id="2.130.10.10:FF:001211">
    <property type="entry name" value="CBN-PRP-4 protein"/>
    <property type="match status" value="1"/>
</dbReference>
<dbReference type="GO" id="GO:0046540">
    <property type="term" value="C:U4/U6 x U5 tri-snRNP complex"/>
    <property type="evidence" value="ECO:0007669"/>
    <property type="project" value="TreeGrafter"/>
</dbReference>
<dbReference type="InterPro" id="IPR019775">
    <property type="entry name" value="WD40_repeat_CS"/>
</dbReference>
<dbReference type="SUPFAM" id="SSF158230">
    <property type="entry name" value="PRP4-like"/>
    <property type="match status" value="1"/>
</dbReference>
<dbReference type="Pfam" id="PF00400">
    <property type="entry name" value="WD40"/>
    <property type="match status" value="6"/>
</dbReference>
<feature type="region of interest" description="Disordered" evidence="4">
    <location>
        <begin position="1"/>
        <end position="20"/>
    </location>
</feature>
<keyword evidence="7" id="KW-1185">Reference proteome</keyword>
<feature type="repeat" description="WD" evidence="3">
    <location>
        <begin position="418"/>
        <end position="459"/>
    </location>
</feature>
<name>A0AAD5SXF4_9FUNG</name>
<dbReference type="SMART" id="SM00500">
    <property type="entry name" value="SFM"/>
    <property type="match status" value="1"/>
</dbReference>
<sequence length="597" mass="65816">MNPISNSASNNINNASTSAPAPSTRLHFGAIDAAAIAAQSSSVSYTSLIQTVTESFLSSMSVISASTGRSLDELDSGPSGLTHVPIGSEQRAILDDFERKKRARALAVPTNDNKVRRRLRRYGLPITLFGEGPGDRRDRLRDVMTSRFEGGMDIDGEETDDSDSEDDSDESEDEQEIDEEFFYPGGEYLAETRRYISQWSLPRASKRLAAQRAEIQVNLISRKKTKLEWFSHLKTFSFSASQIGDERPLGYCRFSPNSRLLATGSWSGLCKLWSIPDAERVLTLKGQKERVSGIAFHPGSTLSQTSGSLNLVTSGMDGKVNLHSFESELPIGELVGHEMRVARVNFHPSGRFIGTASFDKTWRLWDAETSIELLMQLGHSRQVFDIGFQCDGALVATAGMDAIGRVWDLRSGRSIMVLQGHVKPILTLDWSPNGHILATGSEDNSIRIWDVRQAKCTYTIPAHTNLVSNVKFWSAGDGYESKGASLNWKLTDSPRFRRGDDEDVDMDPSADMRDDDEEEDDKEDSGGLSLKKQLLTGGHLVSSSYDGTCKIFSEGDWKPLKSLAGLEGKVMGCDVSNDGKFIATASYDRTFKLFSPE</sequence>
<proteinExistence type="predicted"/>